<dbReference type="AlphaFoldDB" id="A0A8F9TZG2"/>
<feature type="transmembrane region" description="Helical" evidence="1">
    <location>
        <begin position="84"/>
        <end position="103"/>
    </location>
</feature>
<evidence type="ECO:0000256" key="1">
    <source>
        <dbReference type="SAM" id="Phobius"/>
    </source>
</evidence>
<keyword evidence="1" id="KW-1133">Transmembrane helix</keyword>
<evidence type="ECO:0000313" key="3">
    <source>
        <dbReference type="Proteomes" id="UP000825051"/>
    </source>
</evidence>
<proteinExistence type="predicted"/>
<protein>
    <submittedName>
        <fullName evidence="2">Uncharacterized protein</fullName>
    </submittedName>
</protein>
<name>A0A8F9TZG2_9BACT</name>
<gene>
    <name evidence="2" type="ORF">K0B96_08270</name>
</gene>
<dbReference type="EMBL" id="CP080507">
    <property type="protein sequence ID" value="QYM80583.1"/>
    <property type="molecule type" value="Genomic_DNA"/>
</dbReference>
<dbReference type="Proteomes" id="UP000825051">
    <property type="component" value="Chromosome"/>
</dbReference>
<keyword evidence="1" id="KW-0812">Transmembrane</keyword>
<keyword evidence="1" id="KW-0472">Membrane</keyword>
<reference evidence="2" key="1">
    <citation type="submission" date="2021-08" db="EMBL/GenBank/DDBJ databases">
        <title>Genome of a novel bacterium of the phylum Verrucomicrobia, Oleiharenicola sp. KSB-15.</title>
        <authorList>
            <person name="Chung J.-H."/>
            <person name="Ahn J.-H."/>
            <person name="Yoon Y."/>
            <person name="Kim D.-Y."/>
            <person name="An S.-H."/>
            <person name="Park I."/>
            <person name="Yeon J."/>
        </authorList>
    </citation>
    <scope>NUCLEOTIDE SEQUENCE</scope>
    <source>
        <strain evidence="2">KSB-15</strain>
    </source>
</reference>
<sequence>MNNQDAQFRLRAYRPSGQDATDPLFREALACAERDPVLRTWQAREQAWDAAFAEHVRALTPPPGLRDSILSGARLEPRVTSWRWPVILAIAASLTLLGVFSWHRFAPSADAFLLPQLASWAAADVRRGHHIGLADASVELRADLANPNFHLAATPTFDWARVKPAHCRTLRFAGRDVWEVCFSRAGGEYHLYVCALDGGPADVSASLAHFARNAVATWSDARYAFALVGGGESARVDEVL</sequence>
<evidence type="ECO:0000313" key="2">
    <source>
        <dbReference type="EMBL" id="QYM80583.1"/>
    </source>
</evidence>
<keyword evidence="3" id="KW-1185">Reference proteome</keyword>
<dbReference type="KEGG" id="ole:K0B96_08270"/>
<dbReference type="RefSeq" id="WP_220165992.1">
    <property type="nucleotide sequence ID" value="NZ_CP080507.1"/>
</dbReference>
<organism evidence="2 3">
    <name type="scientific">Horticoccus luteus</name>
    <dbReference type="NCBI Taxonomy" id="2862869"/>
    <lineage>
        <taxon>Bacteria</taxon>
        <taxon>Pseudomonadati</taxon>
        <taxon>Verrucomicrobiota</taxon>
        <taxon>Opitutia</taxon>
        <taxon>Opitutales</taxon>
        <taxon>Opitutaceae</taxon>
        <taxon>Horticoccus</taxon>
    </lineage>
</organism>
<accession>A0A8F9TZG2</accession>